<dbReference type="AlphaFoldDB" id="A0A4Z2EH98"/>
<organism evidence="1 2">
    <name type="scientific">Liparis tanakae</name>
    <name type="common">Tanaka's snailfish</name>
    <dbReference type="NCBI Taxonomy" id="230148"/>
    <lineage>
        <taxon>Eukaryota</taxon>
        <taxon>Metazoa</taxon>
        <taxon>Chordata</taxon>
        <taxon>Craniata</taxon>
        <taxon>Vertebrata</taxon>
        <taxon>Euteleostomi</taxon>
        <taxon>Actinopterygii</taxon>
        <taxon>Neopterygii</taxon>
        <taxon>Teleostei</taxon>
        <taxon>Neoteleostei</taxon>
        <taxon>Acanthomorphata</taxon>
        <taxon>Eupercaria</taxon>
        <taxon>Perciformes</taxon>
        <taxon>Cottioidei</taxon>
        <taxon>Cottales</taxon>
        <taxon>Liparidae</taxon>
        <taxon>Liparis</taxon>
    </lineage>
</organism>
<evidence type="ECO:0000313" key="2">
    <source>
        <dbReference type="Proteomes" id="UP000314294"/>
    </source>
</evidence>
<dbReference type="Proteomes" id="UP000314294">
    <property type="component" value="Unassembled WGS sequence"/>
</dbReference>
<gene>
    <name evidence="1" type="ORF">EYF80_061801</name>
</gene>
<dbReference type="EMBL" id="SRLO01007359">
    <property type="protein sequence ID" value="TNN28051.1"/>
    <property type="molecule type" value="Genomic_DNA"/>
</dbReference>
<comment type="caution">
    <text evidence="1">The sequence shown here is derived from an EMBL/GenBank/DDBJ whole genome shotgun (WGS) entry which is preliminary data.</text>
</comment>
<sequence length="60" mass="6633">MGKWPLMGASWDPHGSLMGKWPLMGVMTQELCLHSGLALSLGLPAQETVKWALPERIVFK</sequence>
<accession>A0A4Z2EH98</accession>
<protein>
    <submittedName>
        <fullName evidence="1">Uncharacterized protein</fullName>
    </submittedName>
</protein>
<reference evidence="1 2" key="1">
    <citation type="submission" date="2019-03" db="EMBL/GenBank/DDBJ databases">
        <title>First draft genome of Liparis tanakae, snailfish: a comprehensive survey of snailfish specific genes.</title>
        <authorList>
            <person name="Kim W."/>
            <person name="Song I."/>
            <person name="Jeong J.-H."/>
            <person name="Kim D."/>
            <person name="Kim S."/>
            <person name="Ryu S."/>
            <person name="Song J.Y."/>
            <person name="Lee S.K."/>
        </authorList>
    </citation>
    <scope>NUCLEOTIDE SEQUENCE [LARGE SCALE GENOMIC DNA]</scope>
    <source>
        <tissue evidence="1">Muscle</tissue>
    </source>
</reference>
<name>A0A4Z2EH98_9TELE</name>
<keyword evidence="2" id="KW-1185">Reference proteome</keyword>
<evidence type="ECO:0000313" key="1">
    <source>
        <dbReference type="EMBL" id="TNN28051.1"/>
    </source>
</evidence>
<proteinExistence type="predicted"/>